<protein>
    <recommendedName>
        <fullName evidence="2">Amidase domain-containing protein</fullName>
    </recommendedName>
</protein>
<organism evidence="3 4">
    <name type="scientific">Fusarium coffeatum</name>
    <dbReference type="NCBI Taxonomy" id="231269"/>
    <lineage>
        <taxon>Eukaryota</taxon>
        <taxon>Fungi</taxon>
        <taxon>Dikarya</taxon>
        <taxon>Ascomycota</taxon>
        <taxon>Pezizomycotina</taxon>
        <taxon>Sordariomycetes</taxon>
        <taxon>Hypocreomycetidae</taxon>
        <taxon>Hypocreales</taxon>
        <taxon>Nectriaceae</taxon>
        <taxon>Fusarium</taxon>
        <taxon>Fusarium incarnatum-equiseti species complex</taxon>
    </lineage>
</organism>
<evidence type="ECO:0000259" key="2">
    <source>
        <dbReference type="Pfam" id="PF01425"/>
    </source>
</evidence>
<dbReference type="SUPFAM" id="SSF75304">
    <property type="entry name" value="Amidase signature (AS) enzymes"/>
    <property type="match status" value="1"/>
</dbReference>
<proteinExistence type="predicted"/>
<dbReference type="Pfam" id="PF01425">
    <property type="entry name" value="Amidase"/>
    <property type="match status" value="1"/>
</dbReference>
<feature type="domain" description="Amidase" evidence="2">
    <location>
        <begin position="81"/>
        <end position="363"/>
    </location>
</feature>
<keyword evidence="1" id="KW-0732">Signal</keyword>
<dbReference type="GeneID" id="41991178"/>
<gene>
    <name evidence="3" type="ORF">FIESC28_01732</name>
</gene>
<dbReference type="Gene3D" id="3.90.1300.10">
    <property type="entry name" value="Amidase signature (AS) domain"/>
    <property type="match status" value="1"/>
</dbReference>
<keyword evidence="4" id="KW-1185">Reference proteome</keyword>
<dbReference type="PANTHER" id="PTHR42678:SF37">
    <property type="entry name" value="AMIDASE C869.01-RELATED"/>
    <property type="match status" value="1"/>
</dbReference>
<sequence length="585" mass="63640">MKLLSLSLAAGLIANQGASAKPNNKDEPLFSYNANLLPLEKNVGSSDLFPMAKCNGFKLEEATFTEMQNAMKSGKLTSVQLLTCYLIRTYQTEEYINSVMQINPDAFAIAAERDAERAKGKVRGPLHGIPFTVKDNFATKDSLETTAGSWALLGNIVPRDAHTVQKLRDAGAVLFGKAALSEWADMRSNDYSEGYSARGGQVRSAYNFTVNPGGSSTGSAVGVGANAIAFSLGTETDGSVINPANRNALVGIKPTVGLTSRAGVIPESEHQDSVGTFARTVKDATLVLDAIYGIDKRDNYTSAQKNKTPKGGYAQFLSKKNALKGATFGLPWESFWVHADEDMQSQLLELIDLIKSAGATIINGTEITNYETLVSPDGWNWDYGTTRGFPNESEYTYIKVDFYRNIETYLSEVENTNVRNLQDIVDFNKKYDGTEGGYPYEDGKGHPAFASGQDGFLASLETNGERDETYWQALNFCQTSTRKGINDALSYKGKKLSGLLIPPQVAQAPQIAAQAGYPVITIPGGYSKESGMPFGLGIMQTAWAEAELVKWASAIEDLQLSEDAPSKRRLPKWLGYLERNVPVPF</sequence>
<evidence type="ECO:0000256" key="1">
    <source>
        <dbReference type="SAM" id="SignalP"/>
    </source>
</evidence>
<name>A0A366S857_9HYPO</name>
<evidence type="ECO:0000313" key="3">
    <source>
        <dbReference type="EMBL" id="RBR25494.1"/>
    </source>
</evidence>
<evidence type="ECO:0000313" key="4">
    <source>
        <dbReference type="Proteomes" id="UP000253153"/>
    </source>
</evidence>
<dbReference type="PANTHER" id="PTHR42678">
    <property type="entry name" value="AMIDASE"/>
    <property type="match status" value="1"/>
</dbReference>
<dbReference type="InterPro" id="IPR036928">
    <property type="entry name" value="AS_sf"/>
</dbReference>
<dbReference type="OrthoDB" id="566138at2759"/>
<dbReference type="InterPro" id="IPR023631">
    <property type="entry name" value="Amidase_dom"/>
</dbReference>
<accession>A0A366S857</accession>
<feature type="chain" id="PRO_5016934677" description="Amidase domain-containing protein" evidence="1">
    <location>
        <begin position="21"/>
        <end position="585"/>
    </location>
</feature>
<comment type="caution">
    <text evidence="3">The sequence shown here is derived from an EMBL/GenBank/DDBJ whole genome shotgun (WGS) entry which is preliminary data.</text>
</comment>
<feature type="signal peptide" evidence="1">
    <location>
        <begin position="1"/>
        <end position="20"/>
    </location>
</feature>
<dbReference type="RefSeq" id="XP_031020085.1">
    <property type="nucleotide sequence ID" value="XM_031155882.1"/>
</dbReference>
<dbReference type="Proteomes" id="UP000253153">
    <property type="component" value="Unassembled WGS sequence"/>
</dbReference>
<dbReference type="EMBL" id="QKXC01000038">
    <property type="protein sequence ID" value="RBR25494.1"/>
    <property type="molecule type" value="Genomic_DNA"/>
</dbReference>
<reference evidence="3 4" key="1">
    <citation type="submission" date="2018-06" db="EMBL/GenBank/DDBJ databases">
        <title>Fusarium incarnatum-equiseti species complex species 28.</title>
        <authorList>
            <person name="Gardiner D.M."/>
        </authorList>
    </citation>
    <scope>NUCLEOTIDE SEQUENCE [LARGE SCALE GENOMIC DNA]</scope>
    <source>
        <strain evidence="3 4">FIESC_28</strain>
    </source>
</reference>
<dbReference type="AlphaFoldDB" id="A0A366S857"/>